<evidence type="ECO:0000256" key="7">
    <source>
        <dbReference type="ARBA" id="ARBA00022982"/>
    </source>
</evidence>
<evidence type="ECO:0000256" key="6">
    <source>
        <dbReference type="ARBA" id="ARBA00022737"/>
    </source>
</evidence>
<dbReference type="AlphaFoldDB" id="A0A8T0NSS9"/>
<evidence type="ECO:0000313" key="11">
    <source>
        <dbReference type="EMBL" id="KAG2552647.1"/>
    </source>
</evidence>
<dbReference type="Proteomes" id="UP000823388">
    <property type="component" value="Chromosome 9K"/>
</dbReference>
<dbReference type="InterPro" id="IPR016680">
    <property type="entry name" value="NDUFA8"/>
</dbReference>
<dbReference type="GO" id="GO:0006120">
    <property type="term" value="P:mitochondrial electron transport, NADH to ubiquinone"/>
    <property type="evidence" value="ECO:0007669"/>
    <property type="project" value="InterPro"/>
</dbReference>
<dbReference type="PANTHER" id="PTHR13344:SF0">
    <property type="entry name" value="NADH DEHYDROGENASE [UBIQUINONE] 1 ALPHA SUBCOMPLEX SUBUNIT 8"/>
    <property type="match status" value="1"/>
</dbReference>
<evidence type="ECO:0000256" key="2">
    <source>
        <dbReference type="ARBA" id="ARBA00004173"/>
    </source>
</evidence>
<evidence type="ECO:0000256" key="1">
    <source>
        <dbReference type="ARBA" id="ARBA00003195"/>
    </source>
</evidence>
<protein>
    <recommendedName>
        <fullName evidence="13">CHCH domain-containing protein</fullName>
    </recommendedName>
</protein>
<dbReference type="PROSITE" id="PS51808">
    <property type="entry name" value="CHCH"/>
    <property type="match status" value="2"/>
</dbReference>
<comment type="subcellular location">
    <subcellularLocation>
        <location evidence="2">Mitochondrion</location>
    </subcellularLocation>
</comment>
<dbReference type="EMBL" id="CM029053">
    <property type="protein sequence ID" value="KAG2552647.1"/>
    <property type="molecule type" value="Genomic_DNA"/>
</dbReference>
<evidence type="ECO:0000256" key="10">
    <source>
        <dbReference type="SAM" id="MobiDB-lite"/>
    </source>
</evidence>
<dbReference type="PANTHER" id="PTHR13344">
    <property type="entry name" value="NADH-UBIQUINONE OXIDOREDUCTASE"/>
    <property type="match status" value="1"/>
</dbReference>
<evidence type="ECO:0000256" key="5">
    <source>
        <dbReference type="ARBA" id="ARBA00022660"/>
    </source>
</evidence>
<gene>
    <name evidence="11" type="ORF">PVAP13_9KG475252</name>
</gene>
<keyword evidence="5" id="KW-0679">Respiratory chain</keyword>
<name>A0A8T0NSS9_PANVG</name>
<comment type="caution">
    <text evidence="11">The sequence shown here is derived from an EMBL/GenBank/DDBJ whole genome shotgun (WGS) entry which is preliminary data.</text>
</comment>
<keyword evidence="4" id="KW-0813">Transport</keyword>
<feature type="region of interest" description="Disordered" evidence="10">
    <location>
        <begin position="106"/>
        <end position="136"/>
    </location>
</feature>
<evidence type="ECO:0008006" key="13">
    <source>
        <dbReference type="Google" id="ProtNLM"/>
    </source>
</evidence>
<keyword evidence="7" id="KW-0249">Electron transport</keyword>
<comment type="similarity">
    <text evidence="3">Belongs to the complex I NDUFA8 subunit family.</text>
</comment>
<keyword evidence="8" id="KW-0496">Mitochondrion</keyword>
<organism evidence="11 12">
    <name type="scientific">Panicum virgatum</name>
    <name type="common">Blackwell switchgrass</name>
    <dbReference type="NCBI Taxonomy" id="38727"/>
    <lineage>
        <taxon>Eukaryota</taxon>
        <taxon>Viridiplantae</taxon>
        <taxon>Streptophyta</taxon>
        <taxon>Embryophyta</taxon>
        <taxon>Tracheophyta</taxon>
        <taxon>Spermatophyta</taxon>
        <taxon>Magnoliopsida</taxon>
        <taxon>Liliopsida</taxon>
        <taxon>Poales</taxon>
        <taxon>Poaceae</taxon>
        <taxon>PACMAD clade</taxon>
        <taxon>Panicoideae</taxon>
        <taxon>Panicodae</taxon>
        <taxon>Paniceae</taxon>
        <taxon>Panicinae</taxon>
        <taxon>Panicum</taxon>
        <taxon>Panicum sect. Hiantes</taxon>
    </lineage>
</organism>
<reference evidence="11" key="1">
    <citation type="submission" date="2020-05" db="EMBL/GenBank/DDBJ databases">
        <title>WGS assembly of Panicum virgatum.</title>
        <authorList>
            <person name="Lovell J.T."/>
            <person name="Jenkins J."/>
            <person name="Shu S."/>
            <person name="Juenger T.E."/>
            <person name="Schmutz J."/>
        </authorList>
    </citation>
    <scope>NUCLEOTIDE SEQUENCE</scope>
    <source>
        <strain evidence="11">AP13</strain>
    </source>
</reference>
<keyword evidence="12" id="KW-1185">Reference proteome</keyword>
<evidence type="ECO:0000256" key="8">
    <source>
        <dbReference type="ARBA" id="ARBA00023128"/>
    </source>
</evidence>
<proteinExistence type="inferred from homology"/>
<evidence type="ECO:0000256" key="9">
    <source>
        <dbReference type="ARBA" id="ARBA00023157"/>
    </source>
</evidence>
<evidence type="ECO:0000256" key="4">
    <source>
        <dbReference type="ARBA" id="ARBA00022448"/>
    </source>
</evidence>
<evidence type="ECO:0000256" key="3">
    <source>
        <dbReference type="ARBA" id="ARBA00010705"/>
    </source>
</evidence>
<comment type="function">
    <text evidence="1">Accessory subunit of the mitochondrial membrane respiratory chain NADH dehydrogenase (Complex I), that is believed not to be involved in catalysis. Complex I functions in the transfer of electrons from NADH to the respiratory chain. The immediate electron acceptor for the enzyme is believed to be ubiquinone.</text>
</comment>
<dbReference type="GO" id="GO:0005739">
    <property type="term" value="C:mitochondrion"/>
    <property type="evidence" value="ECO:0007669"/>
    <property type="project" value="UniProtKB-SubCell"/>
</dbReference>
<feature type="compositionally biased region" description="Low complexity" evidence="10">
    <location>
        <begin position="120"/>
        <end position="135"/>
    </location>
</feature>
<keyword evidence="6" id="KW-0677">Repeat</keyword>
<evidence type="ECO:0000313" key="12">
    <source>
        <dbReference type="Proteomes" id="UP000823388"/>
    </source>
</evidence>
<sequence>MAALWPCVHLRSSLSGVSVEGKVTAVQRRWRVAGEPRPGELRRREGAASALCCSARAVRAQLHGCCGTCCAGLVHGKRKRRGDSVSPPSFPFPLLVWVCPSRFPPPPPPDLQGQEPRGPLAPAAMSASSAPVDASGEPIPTSSVLMAASKHIAVRCRPENVAFLNCKKKDPNPDKCLEKGRQVTHCVLSLLKELHQKCPKEMDAYAGCMYYYTNEFDFCRKEQQAFEEACPISE</sequence>
<keyword evidence="9" id="KW-1015">Disulfide bond</keyword>
<accession>A0A8T0NSS9</accession>